<evidence type="ECO:0000256" key="8">
    <source>
        <dbReference type="ARBA" id="ARBA00023163"/>
    </source>
</evidence>
<comment type="subcellular location">
    <subcellularLocation>
        <location evidence="1">Cytoplasm</location>
    </subcellularLocation>
</comment>
<dbReference type="GO" id="GO:0000160">
    <property type="term" value="P:phosphorelay signal transduction system"/>
    <property type="evidence" value="ECO:0007669"/>
    <property type="project" value="UniProtKB-KW"/>
</dbReference>
<evidence type="ECO:0000313" key="13">
    <source>
        <dbReference type="EMBL" id="HIQ69002.1"/>
    </source>
</evidence>
<keyword evidence="6" id="KW-0805">Transcription regulation</keyword>
<dbReference type="InterPro" id="IPR020449">
    <property type="entry name" value="Tscrpt_reg_AraC-type_HTH"/>
</dbReference>
<dbReference type="AlphaFoldDB" id="A0A9D0Z4E1"/>
<dbReference type="SMART" id="SM00448">
    <property type="entry name" value="REC"/>
    <property type="match status" value="1"/>
</dbReference>
<evidence type="ECO:0000256" key="1">
    <source>
        <dbReference type="ARBA" id="ARBA00004496"/>
    </source>
</evidence>
<gene>
    <name evidence="13" type="ORF">IAA67_01545</name>
</gene>
<dbReference type="SUPFAM" id="SSF52172">
    <property type="entry name" value="CheY-like"/>
    <property type="match status" value="1"/>
</dbReference>
<dbReference type="Gene3D" id="1.10.10.60">
    <property type="entry name" value="Homeodomain-like"/>
    <property type="match status" value="2"/>
</dbReference>
<dbReference type="CDD" id="cd17536">
    <property type="entry name" value="REC_YesN-like"/>
    <property type="match status" value="1"/>
</dbReference>
<protein>
    <recommendedName>
        <fullName evidence="2">Stage 0 sporulation protein A homolog</fullName>
    </recommendedName>
</protein>
<dbReference type="InterPro" id="IPR018060">
    <property type="entry name" value="HTH_AraC"/>
</dbReference>
<dbReference type="PANTHER" id="PTHR42713">
    <property type="entry name" value="HISTIDINE KINASE-RELATED"/>
    <property type="match status" value="1"/>
</dbReference>
<dbReference type="InterPro" id="IPR041522">
    <property type="entry name" value="CdaR_GGDEF"/>
</dbReference>
<keyword evidence="4 10" id="KW-0597">Phosphoprotein</keyword>
<keyword evidence="5" id="KW-0902">Two-component regulatory system</keyword>
<comment type="caution">
    <text evidence="13">The sequence shown here is derived from an EMBL/GenBank/DDBJ whole genome shotgun (WGS) entry which is preliminary data.</text>
</comment>
<sequence>MNEKERYTVVVADDEAELLDAVCQMIRWEDIGFTLVGSAGNGLDALQLVEQLQPDLLLSDIHMPFISGVELARQVRALRPMTHIAFLSGYDDFEYAQKAIEYNVISYLLKPIGMADLTEALREMHKKIRLRYQALQSPQTERPGWEPFLLPLLLDDFTEAGELSEASLAAAARAAALFPDLPEPRLLVLASRMGEEAATAELAGSVDLILSSYYPARSLAAGRQVLTLLASDGDFDRLPIALDELVQAVGRVWGLSCATGVSRPFEHWTQCHAAAREAVDALRFAAPGAQGLRQLPQPETAVRCPVDYAALPDRLESLLRTATPAELQRFLLTLREGMEDVALLQVLATALRILSTTASEEQIRDLRRRCRLEESAFAAVPEVERWRRAIQLCLGAQELLAGQRRDGVSLLCGKALEDINLHYMDELLSLGSVSERLHVSPNYLSANMKKYAGDTFINLLIKKRMEVAGDLLKTTNLKIHEVAKRCGYSDQHYFSYCFKKYYGVSPMALRRSGGNG</sequence>
<evidence type="ECO:0000259" key="11">
    <source>
        <dbReference type="PROSITE" id="PS01124"/>
    </source>
</evidence>
<dbReference type="InterPro" id="IPR001789">
    <property type="entry name" value="Sig_transdc_resp-reg_receiver"/>
</dbReference>
<dbReference type="SUPFAM" id="SSF46689">
    <property type="entry name" value="Homeodomain-like"/>
    <property type="match status" value="1"/>
</dbReference>
<keyword evidence="3" id="KW-0963">Cytoplasm</keyword>
<dbReference type="Pfam" id="PF00072">
    <property type="entry name" value="Response_reg"/>
    <property type="match status" value="1"/>
</dbReference>
<dbReference type="SMART" id="SM00342">
    <property type="entry name" value="HTH_ARAC"/>
    <property type="match status" value="1"/>
</dbReference>
<dbReference type="InterPro" id="IPR051552">
    <property type="entry name" value="HptR"/>
</dbReference>
<organism evidence="13 14">
    <name type="scientific">Candidatus Avoscillospira stercorigallinarum</name>
    <dbReference type="NCBI Taxonomy" id="2840708"/>
    <lineage>
        <taxon>Bacteria</taxon>
        <taxon>Bacillati</taxon>
        <taxon>Bacillota</taxon>
        <taxon>Clostridia</taxon>
        <taxon>Eubacteriales</taxon>
        <taxon>Oscillospiraceae</taxon>
        <taxon>Oscillospiraceae incertae sedis</taxon>
        <taxon>Candidatus Avoscillospira</taxon>
    </lineage>
</organism>
<feature type="domain" description="HTH araC/xylS-type" evidence="11">
    <location>
        <begin position="413"/>
        <end position="512"/>
    </location>
</feature>
<feature type="domain" description="Response regulatory" evidence="12">
    <location>
        <begin position="8"/>
        <end position="125"/>
    </location>
</feature>
<name>A0A9D0Z4E1_9FIRM</name>
<dbReference type="InterPro" id="IPR009057">
    <property type="entry name" value="Homeodomain-like_sf"/>
</dbReference>
<evidence type="ECO:0000256" key="5">
    <source>
        <dbReference type="ARBA" id="ARBA00023012"/>
    </source>
</evidence>
<dbReference type="EMBL" id="DVFN01000019">
    <property type="protein sequence ID" value="HIQ69002.1"/>
    <property type="molecule type" value="Genomic_DNA"/>
</dbReference>
<dbReference type="GO" id="GO:0005737">
    <property type="term" value="C:cytoplasm"/>
    <property type="evidence" value="ECO:0007669"/>
    <property type="project" value="UniProtKB-SubCell"/>
</dbReference>
<reference evidence="13" key="1">
    <citation type="submission" date="2020-10" db="EMBL/GenBank/DDBJ databases">
        <authorList>
            <person name="Gilroy R."/>
        </authorList>
    </citation>
    <scope>NUCLEOTIDE SEQUENCE</scope>
    <source>
        <strain evidence="13">ChiSjej2B20-13462</strain>
    </source>
</reference>
<dbReference type="Pfam" id="PF12833">
    <property type="entry name" value="HTH_18"/>
    <property type="match status" value="1"/>
</dbReference>
<dbReference type="GO" id="GO:0003700">
    <property type="term" value="F:DNA-binding transcription factor activity"/>
    <property type="evidence" value="ECO:0007669"/>
    <property type="project" value="InterPro"/>
</dbReference>
<evidence type="ECO:0000313" key="14">
    <source>
        <dbReference type="Proteomes" id="UP000886874"/>
    </source>
</evidence>
<keyword evidence="8" id="KW-0804">Transcription</keyword>
<evidence type="ECO:0000256" key="3">
    <source>
        <dbReference type="ARBA" id="ARBA00022490"/>
    </source>
</evidence>
<dbReference type="PROSITE" id="PS50110">
    <property type="entry name" value="RESPONSE_REGULATORY"/>
    <property type="match status" value="1"/>
</dbReference>
<dbReference type="InterPro" id="IPR011006">
    <property type="entry name" value="CheY-like_superfamily"/>
</dbReference>
<feature type="modified residue" description="4-aspartylphosphate" evidence="10">
    <location>
        <position position="60"/>
    </location>
</feature>
<evidence type="ECO:0000256" key="10">
    <source>
        <dbReference type="PROSITE-ProRule" id="PRU00169"/>
    </source>
</evidence>
<dbReference type="Gene3D" id="3.40.50.2300">
    <property type="match status" value="1"/>
</dbReference>
<accession>A0A9D0Z4E1</accession>
<evidence type="ECO:0000256" key="4">
    <source>
        <dbReference type="ARBA" id="ARBA00022553"/>
    </source>
</evidence>
<dbReference type="GO" id="GO:0043565">
    <property type="term" value="F:sequence-specific DNA binding"/>
    <property type="evidence" value="ECO:0007669"/>
    <property type="project" value="InterPro"/>
</dbReference>
<evidence type="ECO:0000256" key="6">
    <source>
        <dbReference type="ARBA" id="ARBA00023015"/>
    </source>
</evidence>
<comment type="function">
    <text evidence="9">May play the central regulatory role in sporulation. It may be an element of the effector pathway responsible for the activation of sporulation genes in response to nutritional stress. Spo0A may act in concert with spo0H (a sigma factor) to control the expression of some genes that are critical to the sporulation process.</text>
</comment>
<dbReference type="Proteomes" id="UP000886874">
    <property type="component" value="Unassembled WGS sequence"/>
</dbReference>
<proteinExistence type="predicted"/>
<reference evidence="13" key="2">
    <citation type="journal article" date="2021" name="PeerJ">
        <title>Extensive microbial diversity within the chicken gut microbiome revealed by metagenomics and culture.</title>
        <authorList>
            <person name="Gilroy R."/>
            <person name="Ravi A."/>
            <person name="Getino M."/>
            <person name="Pursley I."/>
            <person name="Horton D.L."/>
            <person name="Alikhan N.F."/>
            <person name="Baker D."/>
            <person name="Gharbi K."/>
            <person name="Hall N."/>
            <person name="Watson M."/>
            <person name="Adriaenssens E.M."/>
            <person name="Foster-Nyarko E."/>
            <person name="Jarju S."/>
            <person name="Secka A."/>
            <person name="Antonio M."/>
            <person name="Oren A."/>
            <person name="Chaudhuri R.R."/>
            <person name="La Ragione R."/>
            <person name="Hildebrand F."/>
            <person name="Pallen M.J."/>
        </authorList>
    </citation>
    <scope>NUCLEOTIDE SEQUENCE</scope>
    <source>
        <strain evidence="13">ChiSjej2B20-13462</strain>
    </source>
</reference>
<evidence type="ECO:0000256" key="7">
    <source>
        <dbReference type="ARBA" id="ARBA00023125"/>
    </source>
</evidence>
<dbReference type="Pfam" id="PF17853">
    <property type="entry name" value="GGDEF_2"/>
    <property type="match status" value="1"/>
</dbReference>
<dbReference type="PRINTS" id="PR00032">
    <property type="entry name" value="HTHARAC"/>
</dbReference>
<dbReference type="PANTHER" id="PTHR42713:SF3">
    <property type="entry name" value="TRANSCRIPTIONAL REGULATORY PROTEIN HPTR"/>
    <property type="match status" value="1"/>
</dbReference>
<dbReference type="PROSITE" id="PS01124">
    <property type="entry name" value="HTH_ARAC_FAMILY_2"/>
    <property type="match status" value="1"/>
</dbReference>
<evidence type="ECO:0000256" key="2">
    <source>
        <dbReference type="ARBA" id="ARBA00018672"/>
    </source>
</evidence>
<evidence type="ECO:0000259" key="12">
    <source>
        <dbReference type="PROSITE" id="PS50110"/>
    </source>
</evidence>
<evidence type="ECO:0000256" key="9">
    <source>
        <dbReference type="ARBA" id="ARBA00024867"/>
    </source>
</evidence>
<keyword evidence="7" id="KW-0238">DNA-binding</keyword>